<protein>
    <recommendedName>
        <fullName evidence="3">IMS import disulfide relay-system CHCH-CHCH-like Cx9C domain-containing protein</fullName>
    </recommendedName>
</protein>
<evidence type="ECO:0000313" key="2">
    <source>
        <dbReference type="Proteomes" id="UP000323386"/>
    </source>
</evidence>
<dbReference type="EMBL" id="OOIP01000005">
    <property type="protein sequence ID" value="SPO36666.1"/>
    <property type="molecule type" value="Genomic_DNA"/>
</dbReference>
<dbReference type="AlphaFoldDB" id="A0A5C3EYE2"/>
<dbReference type="PROSITE" id="PS51808">
    <property type="entry name" value="CHCH"/>
    <property type="match status" value="1"/>
</dbReference>
<keyword evidence="2" id="KW-1185">Reference proteome</keyword>
<sequence length="68" mass="7605">MRPTLQTLKKRDMQPIQTFAKAAAQCAAPAKVYGACVAANYENVERNMCHAEFAAFKACVQEKLGRKW</sequence>
<gene>
    <name evidence="1" type="ORF">PSFLO_02137</name>
</gene>
<evidence type="ECO:0000313" key="1">
    <source>
        <dbReference type="EMBL" id="SPO36666.1"/>
    </source>
</evidence>
<organism evidence="1 2">
    <name type="scientific">Pseudozyma flocculosa</name>
    <dbReference type="NCBI Taxonomy" id="84751"/>
    <lineage>
        <taxon>Eukaryota</taxon>
        <taxon>Fungi</taxon>
        <taxon>Dikarya</taxon>
        <taxon>Basidiomycota</taxon>
        <taxon>Ustilaginomycotina</taxon>
        <taxon>Ustilaginomycetes</taxon>
        <taxon>Ustilaginales</taxon>
        <taxon>Ustilaginaceae</taxon>
        <taxon>Pseudozyma</taxon>
    </lineage>
</organism>
<proteinExistence type="predicted"/>
<dbReference type="OrthoDB" id="3821113at2759"/>
<dbReference type="Proteomes" id="UP000323386">
    <property type="component" value="Unassembled WGS sequence"/>
</dbReference>
<name>A0A5C3EYE2_9BASI</name>
<dbReference type="GO" id="GO:0005739">
    <property type="term" value="C:mitochondrion"/>
    <property type="evidence" value="ECO:0007669"/>
    <property type="project" value="InterPro"/>
</dbReference>
<accession>A0A5C3EYE2</accession>
<dbReference type="PANTHER" id="PTHR34561:SF1">
    <property type="entry name" value="NADH DEHYDROGENASE [UBIQUINONE] 1 ALPHA SUBCOMPLEX ASSEMBLY FACTOR 8"/>
    <property type="match status" value="1"/>
</dbReference>
<reference evidence="1 2" key="1">
    <citation type="submission" date="2018-03" db="EMBL/GenBank/DDBJ databases">
        <authorList>
            <person name="Guldener U."/>
        </authorList>
    </citation>
    <scope>NUCLEOTIDE SEQUENCE [LARGE SCALE GENOMIC DNA]</scope>
    <source>
        <strain evidence="1 2">DAOM196992</strain>
    </source>
</reference>
<evidence type="ECO:0008006" key="3">
    <source>
        <dbReference type="Google" id="ProtNLM"/>
    </source>
</evidence>
<dbReference type="GO" id="GO:0032981">
    <property type="term" value="P:mitochondrial respiratory chain complex I assembly"/>
    <property type="evidence" value="ECO:0007669"/>
    <property type="project" value="InterPro"/>
</dbReference>
<dbReference type="PANTHER" id="PTHR34561">
    <property type="entry name" value="NADH DEHYDROGENASE [UBIQUINONE] 1 ALPHA SUBCOMPLEX ASSEMBLY FACTOR 8"/>
    <property type="match status" value="1"/>
</dbReference>
<dbReference type="InterPro" id="IPR034595">
    <property type="entry name" value="NDUFAF8"/>
</dbReference>